<dbReference type="GO" id="GO:0000160">
    <property type="term" value="P:phosphorelay signal transduction system"/>
    <property type="evidence" value="ECO:0007669"/>
    <property type="project" value="UniProtKB-KW"/>
</dbReference>
<dbReference type="Gene3D" id="3.30.565.10">
    <property type="entry name" value="Histidine kinase-like ATPase, C-terminal domain"/>
    <property type="match status" value="1"/>
</dbReference>
<dbReference type="SMART" id="SM00387">
    <property type="entry name" value="HATPase_c"/>
    <property type="match status" value="1"/>
</dbReference>
<dbReference type="EMBL" id="WXEX01000003">
    <property type="protein sequence ID" value="MZP42420.1"/>
    <property type="molecule type" value="Genomic_DNA"/>
</dbReference>
<proteinExistence type="predicted"/>
<evidence type="ECO:0000313" key="10">
    <source>
        <dbReference type="Proteomes" id="UP000471031"/>
    </source>
</evidence>
<evidence type="ECO:0000256" key="4">
    <source>
        <dbReference type="ARBA" id="ARBA00022553"/>
    </source>
</evidence>
<accession>A0A845LBX2</accession>
<dbReference type="SUPFAM" id="SSF55874">
    <property type="entry name" value="ATPase domain of HSP90 chaperone/DNA topoisomerase II/histidine kinase"/>
    <property type="match status" value="1"/>
</dbReference>
<keyword evidence="3" id="KW-0145">Chemotaxis</keyword>
<evidence type="ECO:0000256" key="5">
    <source>
        <dbReference type="ARBA" id="ARBA00022679"/>
    </source>
</evidence>
<dbReference type="GO" id="GO:0006935">
    <property type="term" value="P:chemotaxis"/>
    <property type="evidence" value="ECO:0007669"/>
    <property type="project" value="UniProtKB-KW"/>
</dbReference>
<dbReference type="FunFam" id="3.30.565.10:FF:000016">
    <property type="entry name" value="Chemotaxis protein CheA, putative"/>
    <property type="match status" value="1"/>
</dbReference>
<gene>
    <name evidence="9" type="ORF">GTO89_05115</name>
</gene>
<keyword evidence="5" id="KW-0808">Transferase</keyword>
<evidence type="ECO:0000256" key="3">
    <source>
        <dbReference type="ARBA" id="ARBA00022500"/>
    </source>
</evidence>
<evidence type="ECO:0000256" key="6">
    <source>
        <dbReference type="ARBA" id="ARBA00022777"/>
    </source>
</evidence>
<feature type="domain" description="Histidine kinase" evidence="8">
    <location>
        <begin position="523"/>
        <end position="661"/>
    </location>
</feature>
<dbReference type="InterPro" id="IPR046342">
    <property type="entry name" value="CBS_dom_sf"/>
</dbReference>
<dbReference type="PRINTS" id="PR00344">
    <property type="entry name" value="BCTRLSENSOR"/>
</dbReference>
<dbReference type="GO" id="GO:0004673">
    <property type="term" value="F:protein histidine kinase activity"/>
    <property type="evidence" value="ECO:0007669"/>
    <property type="project" value="UniProtKB-EC"/>
</dbReference>
<sequence>MGWIGRKGLIPVAVMEEMLLHLPESSGLLEREDTGDHVDVHIAKLMQEAPVVDVNELGSRVLAIFEADENTEGIVVLKLGRAVGLIMRNSFYRTIGQQFGREVFLTRPVNRVMNKQPLIVTPGTDITQIGMLSMSRDQESLYDFILVEEQGRYLGVISIRRFMVELSKRREKQIRLLEKQKKTIKNLMDNAGQGFLSFGQDLIISNEYSLECVGIFGKEIGGLNVLDLFGSYLSEEEGETAAGVLKGLFHAKNSLETHVYISLLPGEIIVAEKSIHCAYKVIPQWEQTTVMVILTDITEKKALEQKMVEEKNNLKLVLKALACQSDIINGMEAFREFFAKTVPEILESDCAAPEKLSEIYRAVHTFKGDFGQFYLSHTAEHLHELEDRLSRLVDCADATTAAIEEIMGSVDSDRCLARDREIITEILGEGFFCQSQTFAVSLDRIIEIERRAAGAFSEEEQRAELLLLIKRLRCTNVKDILAPYQEYVQSLAERLEKGVEPLEIRGDDIFIDKTAYVRFCKSLVHVFRNIVDHGIEDMDSRSESGKPENGTIRLELKDLGDGFTLSIADDGKGIDPDLIRTKAVEKGIFSEEAVAGLSEKDVIEIIFMDRFSTKDEVSILSGRGVGMAAVRAEVESLGGSVEARSEVGKGTEFLFRLPYIVG</sequence>
<keyword evidence="7" id="KW-0902">Two-component regulatory system</keyword>
<dbReference type="InterPro" id="IPR000644">
    <property type="entry name" value="CBS_dom"/>
</dbReference>
<reference evidence="9 10" key="1">
    <citation type="submission" date="2020-01" db="EMBL/GenBank/DDBJ databases">
        <title>Whole genome sequence of Heliobacterium gestii DSM 11169.</title>
        <authorList>
            <person name="Kyndt J.A."/>
            <person name="Meyer T.E."/>
        </authorList>
    </citation>
    <scope>NUCLEOTIDE SEQUENCE [LARGE SCALE GENOMIC DNA]</scope>
    <source>
        <strain evidence="9 10">DSM 11169</strain>
    </source>
</reference>
<dbReference type="Proteomes" id="UP000471031">
    <property type="component" value="Unassembled WGS sequence"/>
</dbReference>
<dbReference type="PROSITE" id="PS50109">
    <property type="entry name" value="HIS_KIN"/>
    <property type="match status" value="1"/>
</dbReference>
<dbReference type="InterPro" id="IPR051315">
    <property type="entry name" value="Bact_Chemotaxis_CheA"/>
</dbReference>
<evidence type="ECO:0000256" key="2">
    <source>
        <dbReference type="ARBA" id="ARBA00012438"/>
    </source>
</evidence>
<name>A0A845LBX2_HELGE</name>
<dbReference type="InterPro" id="IPR036890">
    <property type="entry name" value="HATPase_C_sf"/>
</dbReference>
<dbReference type="Gene3D" id="3.10.580.10">
    <property type="entry name" value="CBS-domain"/>
    <property type="match status" value="1"/>
</dbReference>
<keyword evidence="10" id="KW-1185">Reference proteome</keyword>
<dbReference type="PANTHER" id="PTHR43395:SF10">
    <property type="entry name" value="CHEMOTAXIS PROTEIN CHEA"/>
    <property type="match status" value="1"/>
</dbReference>
<evidence type="ECO:0000256" key="7">
    <source>
        <dbReference type="ARBA" id="ARBA00023012"/>
    </source>
</evidence>
<dbReference type="AlphaFoldDB" id="A0A845LBX2"/>
<dbReference type="SUPFAM" id="SSF54631">
    <property type="entry name" value="CBS-domain pair"/>
    <property type="match status" value="1"/>
</dbReference>
<dbReference type="InterPro" id="IPR005467">
    <property type="entry name" value="His_kinase_dom"/>
</dbReference>
<evidence type="ECO:0000313" key="9">
    <source>
        <dbReference type="EMBL" id="MZP42420.1"/>
    </source>
</evidence>
<dbReference type="EC" id="2.7.13.3" evidence="2"/>
<dbReference type="Pfam" id="PF00571">
    <property type="entry name" value="CBS"/>
    <property type="match status" value="1"/>
</dbReference>
<keyword evidence="6" id="KW-0418">Kinase</keyword>
<dbReference type="Pfam" id="PF02518">
    <property type="entry name" value="HATPase_c"/>
    <property type="match status" value="1"/>
</dbReference>
<comment type="catalytic activity">
    <reaction evidence="1">
        <text>ATP + protein L-histidine = ADP + protein N-phospho-L-histidine.</text>
        <dbReference type="EC" id="2.7.13.3"/>
    </reaction>
</comment>
<protein>
    <recommendedName>
        <fullName evidence="2">histidine kinase</fullName>
        <ecNumber evidence="2">2.7.13.3</ecNumber>
    </recommendedName>
</protein>
<dbReference type="PANTHER" id="PTHR43395">
    <property type="entry name" value="SENSOR HISTIDINE KINASE CHEA"/>
    <property type="match status" value="1"/>
</dbReference>
<dbReference type="SUPFAM" id="SSF47226">
    <property type="entry name" value="Histidine-containing phosphotransfer domain, HPT domain"/>
    <property type="match status" value="1"/>
</dbReference>
<dbReference type="InterPro" id="IPR004358">
    <property type="entry name" value="Sig_transdc_His_kin-like_C"/>
</dbReference>
<evidence type="ECO:0000256" key="1">
    <source>
        <dbReference type="ARBA" id="ARBA00000085"/>
    </source>
</evidence>
<dbReference type="Gene3D" id="1.20.120.160">
    <property type="entry name" value="HPT domain"/>
    <property type="match status" value="1"/>
</dbReference>
<dbReference type="RefSeq" id="WP_204758283.1">
    <property type="nucleotide sequence ID" value="NZ_JAFBDC010000020.1"/>
</dbReference>
<dbReference type="InterPro" id="IPR003594">
    <property type="entry name" value="HATPase_dom"/>
</dbReference>
<organism evidence="9 10">
    <name type="scientific">Heliomicrobium gestii</name>
    <name type="common">Heliobacterium gestii</name>
    <dbReference type="NCBI Taxonomy" id="2699"/>
    <lineage>
        <taxon>Bacteria</taxon>
        <taxon>Bacillati</taxon>
        <taxon>Bacillota</taxon>
        <taxon>Clostridia</taxon>
        <taxon>Eubacteriales</taxon>
        <taxon>Heliobacteriaceae</taxon>
        <taxon>Heliomicrobium</taxon>
    </lineage>
</organism>
<dbReference type="InterPro" id="IPR036641">
    <property type="entry name" value="HPT_dom_sf"/>
</dbReference>
<keyword evidence="4" id="KW-0597">Phosphoprotein</keyword>
<evidence type="ECO:0000259" key="8">
    <source>
        <dbReference type="PROSITE" id="PS50109"/>
    </source>
</evidence>
<comment type="caution">
    <text evidence="9">The sequence shown here is derived from an EMBL/GenBank/DDBJ whole genome shotgun (WGS) entry which is preliminary data.</text>
</comment>